<sequence>MQLSATRRGARLARRLSVQQLAEWGWGYDSVASGAVAHVVAELAVNAVQHGRVPGRDFRLRMALDDAERLRVEVVDARFDRLPPGPARRTDALAETGRGLVIVRALADRWGVELRPAPCKTVWAELNLRSAR</sequence>
<name>A0ABU2NKC1_9ACTN</name>
<dbReference type="InterPro" id="IPR003594">
    <property type="entry name" value="HATPase_dom"/>
</dbReference>
<dbReference type="Pfam" id="PF13581">
    <property type="entry name" value="HATPase_c_2"/>
    <property type="match status" value="1"/>
</dbReference>
<dbReference type="CDD" id="cd16936">
    <property type="entry name" value="HATPase_RsbW-like"/>
    <property type="match status" value="1"/>
</dbReference>
<evidence type="ECO:0000256" key="1">
    <source>
        <dbReference type="ARBA" id="ARBA00022527"/>
    </source>
</evidence>
<dbReference type="PANTHER" id="PTHR35526">
    <property type="entry name" value="ANTI-SIGMA-F FACTOR RSBW-RELATED"/>
    <property type="match status" value="1"/>
</dbReference>
<feature type="domain" description="Histidine kinase/HSP90-like ATPase" evidence="2">
    <location>
        <begin position="17"/>
        <end position="122"/>
    </location>
</feature>
<dbReference type="EMBL" id="JAVREQ010000001">
    <property type="protein sequence ID" value="MDT0377427.1"/>
    <property type="molecule type" value="Genomic_DNA"/>
</dbReference>
<reference evidence="4" key="1">
    <citation type="submission" date="2023-07" db="EMBL/GenBank/DDBJ databases">
        <title>30 novel species of actinomycetes from the DSMZ collection.</title>
        <authorList>
            <person name="Nouioui I."/>
        </authorList>
    </citation>
    <scope>NUCLEOTIDE SEQUENCE [LARGE SCALE GENOMIC DNA]</scope>
    <source>
        <strain evidence="4">DSM 42041</strain>
    </source>
</reference>
<dbReference type="Gene3D" id="3.30.565.10">
    <property type="entry name" value="Histidine kinase-like ATPase, C-terminal domain"/>
    <property type="match status" value="1"/>
</dbReference>
<dbReference type="InterPro" id="IPR036890">
    <property type="entry name" value="HATPase_C_sf"/>
</dbReference>
<proteinExistence type="predicted"/>
<evidence type="ECO:0000259" key="2">
    <source>
        <dbReference type="Pfam" id="PF13581"/>
    </source>
</evidence>
<comment type="caution">
    <text evidence="3">The sequence shown here is derived from an EMBL/GenBank/DDBJ whole genome shotgun (WGS) entry which is preliminary data.</text>
</comment>
<protein>
    <submittedName>
        <fullName evidence="3">ATP-binding protein</fullName>
    </submittedName>
</protein>
<evidence type="ECO:0000313" key="4">
    <source>
        <dbReference type="Proteomes" id="UP001183414"/>
    </source>
</evidence>
<dbReference type="InterPro" id="IPR050267">
    <property type="entry name" value="Anti-sigma-factor_SerPK"/>
</dbReference>
<keyword evidence="1" id="KW-0418">Kinase</keyword>
<keyword evidence="4" id="KW-1185">Reference proteome</keyword>
<accession>A0ABU2NKC1</accession>
<keyword evidence="3" id="KW-0547">Nucleotide-binding</keyword>
<gene>
    <name evidence="3" type="ORF">RM572_01385</name>
</gene>
<dbReference type="Proteomes" id="UP001183414">
    <property type="component" value="Unassembled WGS sequence"/>
</dbReference>
<keyword evidence="1" id="KW-0808">Transferase</keyword>
<keyword evidence="3" id="KW-0067">ATP-binding</keyword>
<organism evidence="3 4">
    <name type="scientific">Streptomyces hazeniae</name>
    <dbReference type="NCBI Taxonomy" id="3075538"/>
    <lineage>
        <taxon>Bacteria</taxon>
        <taxon>Bacillati</taxon>
        <taxon>Actinomycetota</taxon>
        <taxon>Actinomycetes</taxon>
        <taxon>Kitasatosporales</taxon>
        <taxon>Streptomycetaceae</taxon>
        <taxon>Streptomyces</taxon>
    </lineage>
</organism>
<dbReference type="GO" id="GO:0005524">
    <property type="term" value="F:ATP binding"/>
    <property type="evidence" value="ECO:0007669"/>
    <property type="project" value="UniProtKB-KW"/>
</dbReference>
<evidence type="ECO:0000313" key="3">
    <source>
        <dbReference type="EMBL" id="MDT0377427.1"/>
    </source>
</evidence>
<keyword evidence="1" id="KW-0723">Serine/threonine-protein kinase</keyword>
<dbReference type="RefSeq" id="WP_311671412.1">
    <property type="nucleotide sequence ID" value="NZ_JAVREQ010000001.1"/>
</dbReference>
<dbReference type="PANTHER" id="PTHR35526:SF3">
    <property type="entry name" value="ANTI-SIGMA-F FACTOR RSBW"/>
    <property type="match status" value="1"/>
</dbReference>
<dbReference type="SUPFAM" id="SSF55874">
    <property type="entry name" value="ATPase domain of HSP90 chaperone/DNA topoisomerase II/histidine kinase"/>
    <property type="match status" value="1"/>
</dbReference>